<evidence type="ECO:0000256" key="1">
    <source>
        <dbReference type="SAM" id="MobiDB-lite"/>
    </source>
</evidence>
<feature type="non-terminal residue" evidence="3">
    <location>
        <position position="244"/>
    </location>
</feature>
<dbReference type="Proteomes" id="UP000746503">
    <property type="component" value="Unassembled WGS sequence"/>
</dbReference>
<sequence length="244" mass="25978">MRKLLPADSPRIQGINEKHVRHLADIHRSLPPILVNRATMRVVDGMHRIAAATLLGHEVIAARFFDGDEEESFLRSVSDNVARGLPLTVADRKSAALRILRARPELSDRTVAGRVGLDAKTVAATRRSAEEPPRSNSRLGADGRVHPMDRTAERMRAAELMLTQPGLPLRAVVEQTGLSLGTAHDVRKRLLRGESPVPGADRRPGGSPRSPAVPPPAPATGPVPTLRAGVPPPHPGGDAADGGA</sequence>
<feature type="region of interest" description="Disordered" evidence="1">
    <location>
        <begin position="184"/>
        <end position="244"/>
    </location>
</feature>
<keyword evidence="4" id="KW-1185">Reference proteome</keyword>
<dbReference type="SMART" id="SM00470">
    <property type="entry name" value="ParB"/>
    <property type="match status" value="1"/>
</dbReference>
<evidence type="ECO:0000313" key="4">
    <source>
        <dbReference type="Proteomes" id="UP000746503"/>
    </source>
</evidence>
<organism evidence="3 4">
    <name type="scientific">Streptomyces spiramenti</name>
    <dbReference type="NCBI Taxonomy" id="2720606"/>
    <lineage>
        <taxon>Bacteria</taxon>
        <taxon>Bacillati</taxon>
        <taxon>Actinomycetota</taxon>
        <taxon>Actinomycetes</taxon>
        <taxon>Kitasatosporales</taxon>
        <taxon>Streptomycetaceae</taxon>
        <taxon>Streptomyces</taxon>
    </lineage>
</organism>
<dbReference type="Gene3D" id="3.90.1530.10">
    <property type="entry name" value="Conserved hypothetical protein from pyrococcus furiosus pfu- 392566-001, ParB domain"/>
    <property type="match status" value="1"/>
</dbReference>
<evidence type="ECO:0000259" key="2">
    <source>
        <dbReference type="SMART" id="SM00470"/>
    </source>
</evidence>
<gene>
    <name evidence="3" type="ORF">HCJ92_22775</name>
</gene>
<dbReference type="EMBL" id="JAAVJB010000338">
    <property type="protein sequence ID" value="NJP69028.1"/>
    <property type="molecule type" value="Genomic_DNA"/>
</dbReference>
<evidence type="ECO:0000313" key="3">
    <source>
        <dbReference type="EMBL" id="NJP69028.1"/>
    </source>
</evidence>
<feature type="compositionally biased region" description="Pro residues" evidence="1">
    <location>
        <begin position="211"/>
        <end position="221"/>
    </location>
</feature>
<comment type="caution">
    <text evidence="3">The sequence shown here is derived from an EMBL/GenBank/DDBJ whole genome shotgun (WGS) entry which is preliminary data.</text>
</comment>
<accession>A0ABX1AUA6</accession>
<reference evidence="3 4" key="1">
    <citation type="submission" date="2020-03" db="EMBL/GenBank/DDBJ databases">
        <title>Draft genome of Streptomyces sp. ventii, isolated from the Axial Seamount in the Pacific Ocean, and resequencing of the two type strains Streptomyces lonarensis strain NCL 716 and Streptomyces bohaiensis strain 11A07.</title>
        <authorList>
            <person name="Loughran R.M."/>
            <person name="Pfannmuller K.M."/>
            <person name="Wasson B.J."/>
            <person name="Deadmond M.C."/>
            <person name="Paddock B.E."/>
            <person name="Koyack M.J."/>
            <person name="Gallegos D.A."/>
            <person name="Mitchell E.A."/>
            <person name="Ushijima B."/>
            <person name="Saw J.H."/>
            <person name="Mcphail K.L."/>
            <person name="Videau P."/>
        </authorList>
    </citation>
    <scope>NUCLEOTIDE SEQUENCE [LARGE SCALE GENOMIC DNA]</scope>
    <source>
        <strain evidence="4">5675061</strain>
    </source>
</reference>
<dbReference type="SUPFAM" id="SSF110849">
    <property type="entry name" value="ParB/Sulfiredoxin"/>
    <property type="match status" value="1"/>
</dbReference>
<dbReference type="InterPro" id="IPR036086">
    <property type="entry name" value="ParB/Sulfiredoxin_sf"/>
</dbReference>
<feature type="region of interest" description="Disordered" evidence="1">
    <location>
        <begin position="124"/>
        <end position="147"/>
    </location>
</feature>
<name>A0ABX1AUA6_9ACTN</name>
<protein>
    <submittedName>
        <fullName evidence="3">ParB N-terminal domain-containing protein</fullName>
    </submittedName>
</protein>
<proteinExistence type="predicted"/>
<feature type="domain" description="ParB-like N-terminal" evidence="2">
    <location>
        <begin position="1"/>
        <end position="81"/>
    </location>
</feature>
<dbReference type="InterPro" id="IPR003115">
    <property type="entry name" value="ParB_N"/>
</dbReference>